<dbReference type="Proteomes" id="UP000182958">
    <property type="component" value="Unassembled WGS sequence"/>
</dbReference>
<organism evidence="4 5">
    <name type="scientific">Selenomonas ruminantium</name>
    <dbReference type="NCBI Taxonomy" id="971"/>
    <lineage>
        <taxon>Bacteria</taxon>
        <taxon>Bacillati</taxon>
        <taxon>Bacillota</taxon>
        <taxon>Negativicutes</taxon>
        <taxon>Selenomonadales</taxon>
        <taxon>Selenomonadaceae</taxon>
        <taxon>Selenomonas</taxon>
    </lineage>
</organism>
<dbReference type="RefSeq" id="WP_037364803.1">
    <property type="nucleotide sequence ID" value="NZ_FOJX01000014.1"/>
</dbReference>
<reference evidence="4" key="2">
    <citation type="submission" date="2016-11" db="EMBL/GenBank/DDBJ databases">
        <authorList>
            <person name="Jaros S."/>
            <person name="Januszkiewicz K."/>
            <person name="Wedrychowicz H."/>
        </authorList>
    </citation>
    <scope>NUCLEOTIDE SEQUENCE [LARGE SCALE GENOMIC DNA]</scope>
    <source>
        <strain evidence="4">C3</strain>
    </source>
</reference>
<dbReference type="Proteomes" id="UP000183843">
    <property type="component" value="Unassembled WGS sequence"/>
</dbReference>
<dbReference type="GeneID" id="61463443"/>
<feature type="domain" description="HTH cro/C1-type" evidence="2">
    <location>
        <begin position="5"/>
        <end position="59"/>
    </location>
</feature>
<evidence type="ECO:0000259" key="2">
    <source>
        <dbReference type="PROSITE" id="PS50943"/>
    </source>
</evidence>
<keyword evidence="5" id="KW-1185">Reference proteome</keyword>
<dbReference type="PROSITE" id="PS50943">
    <property type="entry name" value="HTH_CROC1"/>
    <property type="match status" value="1"/>
</dbReference>
<evidence type="ECO:0000313" key="4">
    <source>
        <dbReference type="EMBL" id="SFW30434.1"/>
    </source>
</evidence>
<reference evidence="5" key="3">
    <citation type="submission" date="2016-11" db="EMBL/GenBank/DDBJ databases">
        <authorList>
            <person name="Varghese N."/>
            <person name="Submissions S."/>
        </authorList>
    </citation>
    <scope>NUCLEOTIDE SEQUENCE [LARGE SCALE GENOMIC DNA]</scope>
    <source>
        <strain evidence="5">C3</strain>
    </source>
</reference>
<evidence type="ECO:0000313" key="6">
    <source>
        <dbReference type="Proteomes" id="UP000183843"/>
    </source>
</evidence>
<dbReference type="Gene3D" id="1.10.260.40">
    <property type="entry name" value="lambda repressor-like DNA-binding domains"/>
    <property type="match status" value="1"/>
</dbReference>
<sequence length="104" mass="11586">MHERLKAARKALHLTQEFVANQMGMARTTIVAIEAGKREVSASELAAFAELYGTSMDELVHGRAPAEGKTARFAREFAELPAMDQAEIINLMQFKKRYRESMGG</sequence>
<evidence type="ECO:0000313" key="3">
    <source>
        <dbReference type="EMBL" id="SFB13241.1"/>
    </source>
</evidence>
<accession>A0A1K1N4Q9</accession>
<dbReference type="AlphaFoldDB" id="A0A1K1N4Q9"/>
<evidence type="ECO:0000256" key="1">
    <source>
        <dbReference type="ARBA" id="ARBA00023125"/>
    </source>
</evidence>
<dbReference type="InterPro" id="IPR001387">
    <property type="entry name" value="Cro/C1-type_HTH"/>
</dbReference>
<proteinExistence type="predicted"/>
<dbReference type="CDD" id="cd00093">
    <property type="entry name" value="HTH_XRE"/>
    <property type="match status" value="1"/>
</dbReference>
<protein>
    <submittedName>
        <fullName evidence="4">DNA-binding transcriptional regulator, XRE-family HTH domain</fullName>
    </submittedName>
</protein>
<dbReference type="InterPro" id="IPR010982">
    <property type="entry name" value="Lambda_DNA-bd_dom_sf"/>
</dbReference>
<dbReference type="Pfam" id="PF01381">
    <property type="entry name" value="HTH_3"/>
    <property type="match status" value="1"/>
</dbReference>
<gene>
    <name evidence="4" type="ORF">SAMN02910323_1175</name>
    <name evidence="3" type="ORF">SAMN05216587_11451</name>
</gene>
<keyword evidence="1 4" id="KW-0238">DNA-binding</keyword>
<dbReference type="EMBL" id="FOJX01000014">
    <property type="protein sequence ID" value="SFB13241.1"/>
    <property type="molecule type" value="Genomic_DNA"/>
</dbReference>
<dbReference type="EMBL" id="FPJA01000005">
    <property type="protein sequence ID" value="SFW30434.1"/>
    <property type="molecule type" value="Genomic_DNA"/>
</dbReference>
<dbReference type="SUPFAM" id="SSF47413">
    <property type="entry name" value="lambda repressor-like DNA-binding domains"/>
    <property type="match status" value="1"/>
</dbReference>
<reference evidence="3 6" key="1">
    <citation type="submission" date="2016-10" db="EMBL/GenBank/DDBJ databases">
        <authorList>
            <person name="de Groot N.N."/>
        </authorList>
    </citation>
    <scope>NUCLEOTIDE SEQUENCE [LARGE SCALE GENOMIC DNA]</scope>
    <source>
        <strain evidence="3 6">L14</strain>
    </source>
</reference>
<evidence type="ECO:0000313" key="5">
    <source>
        <dbReference type="Proteomes" id="UP000182958"/>
    </source>
</evidence>
<dbReference type="SMART" id="SM00530">
    <property type="entry name" value="HTH_XRE"/>
    <property type="match status" value="1"/>
</dbReference>
<dbReference type="PANTHER" id="PTHR46558:SF11">
    <property type="entry name" value="HTH-TYPE TRANSCRIPTIONAL REGULATOR XRE"/>
    <property type="match status" value="1"/>
</dbReference>
<name>A0A1K1N4Q9_SELRU</name>
<dbReference type="PANTHER" id="PTHR46558">
    <property type="entry name" value="TRACRIPTIONAL REGULATORY PROTEIN-RELATED-RELATED"/>
    <property type="match status" value="1"/>
</dbReference>
<dbReference type="GO" id="GO:0003677">
    <property type="term" value="F:DNA binding"/>
    <property type="evidence" value="ECO:0007669"/>
    <property type="project" value="UniProtKB-KW"/>
</dbReference>